<proteinExistence type="predicted"/>
<dbReference type="AlphaFoldDB" id="A0A8J5NJP4"/>
<name>A0A8J5NJP4_FUSOX</name>
<comment type="caution">
    <text evidence="1">The sequence shown here is derived from an EMBL/GenBank/DDBJ whole genome shotgun (WGS) entry which is preliminary data.</text>
</comment>
<dbReference type="Proteomes" id="UP000693942">
    <property type="component" value="Unassembled WGS sequence"/>
</dbReference>
<evidence type="ECO:0000313" key="2">
    <source>
        <dbReference type="Proteomes" id="UP000693942"/>
    </source>
</evidence>
<dbReference type="PANTHER" id="PTHR46082:SF6">
    <property type="entry name" value="AAA+ ATPASE DOMAIN-CONTAINING PROTEIN-RELATED"/>
    <property type="match status" value="1"/>
</dbReference>
<reference evidence="1" key="1">
    <citation type="submission" date="2021-04" db="EMBL/GenBank/DDBJ databases">
        <title>First draft genome resource for Brassicaceae pathogens Fusarium oxysporum f. sp. raphani and Fusarium oxysporum f. sp. rapae.</title>
        <authorList>
            <person name="Asai S."/>
        </authorList>
    </citation>
    <scope>NUCLEOTIDE SEQUENCE</scope>
    <source>
        <strain evidence="1">Tf1262</strain>
    </source>
</reference>
<organism evidence="1 2">
    <name type="scientific">Fusarium oxysporum f. sp. raphani</name>
    <dbReference type="NCBI Taxonomy" id="96318"/>
    <lineage>
        <taxon>Eukaryota</taxon>
        <taxon>Fungi</taxon>
        <taxon>Dikarya</taxon>
        <taxon>Ascomycota</taxon>
        <taxon>Pezizomycotina</taxon>
        <taxon>Sordariomycetes</taxon>
        <taxon>Hypocreomycetidae</taxon>
        <taxon>Hypocreales</taxon>
        <taxon>Nectriaceae</taxon>
        <taxon>Fusarium</taxon>
        <taxon>Fusarium oxysporum species complex</taxon>
    </lineage>
</organism>
<gene>
    <name evidence="1" type="ORF">Forpi1262_v018289</name>
</gene>
<accession>A0A8J5NJP4</accession>
<evidence type="ECO:0008006" key="3">
    <source>
        <dbReference type="Google" id="ProtNLM"/>
    </source>
</evidence>
<protein>
    <recommendedName>
        <fullName evidence="3">Nucleoside phosphorylase domain-containing protein</fullName>
    </recommendedName>
</protein>
<dbReference type="EMBL" id="JAELUR010000032">
    <property type="protein sequence ID" value="KAG7405779.1"/>
    <property type="molecule type" value="Genomic_DNA"/>
</dbReference>
<sequence length="171" mass="18349">MSTQSPRPSRPNNRHGFEIAIICALPLEADAIEALFDYYWDGDGPPLGKAANDPNAYSTGMIGCHNVVLVRMPGTGKVHAAAAASNCRASFPNVKIALVVGVCGVAPSSATVKKSYLEMWSSVRALSNMISDGAYQASLSPKKGRWTLWGGRTRRYAGFWHKPKGPEAVND</sequence>
<dbReference type="InterPro" id="IPR053137">
    <property type="entry name" value="NLR-like"/>
</dbReference>
<evidence type="ECO:0000313" key="1">
    <source>
        <dbReference type="EMBL" id="KAG7405779.1"/>
    </source>
</evidence>
<dbReference type="PANTHER" id="PTHR46082">
    <property type="entry name" value="ATP/GTP-BINDING PROTEIN-RELATED"/>
    <property type="match status" value="1"/>
</dbReference>